<feature type="region of interest" description="Disordered" evidence="1">
    <location>
        <begin position="46"/>
        <end position="65"/>
    </location>
</feature>
<feature type="region of interest" description="Disordered" evidence="1">
    <location>
        <begin position="83"/>
        <end position="127"/>
    </location>
</feature>
<proteinExistence type="predicted"/>
<dbReference type="AlphaFoldDB" id="A0A5E4CPT6"/>
<evidence type="ECO:0000256" key="1">
    <source>
        <dbReference type="SAM" id="MobiDB-lite"/>
    </source>
</evidence>
<dbReference type="Proteomes" id="UP000335636">
    <property type="component" value="Unassembled WGS sequence"/>
</dbReference>
<gene>
    <name evidence="2" type="ORF">MONAX_5E000959</name>
</gene>
<dbReference type="EMBL" id="CABDUW010001761">
    <property type="protein sequence ID" value="VTJ83787.1"/>
    <property type="molecule type" value="Genomic_DNA"/>
</dbReference>
<evidence type="ECO:0000313" key="2">
    <source>
        <dbReference type="EMBL" id="VTJ83787.1"/>
    </source>
</evidence>
<organism evidence="2 3">
    <name type="scientific">Marmota monax</name>
    <name type="common">Woodchuck</name>
    <dbReference type="NCBI Taxonomy" id="9995"/>
    <lineage>
        <taxon>Eukaryota</taxon>
        <taxon>Metazoa</taxon>
        <taxon>Chordata</taxon>
        <taxon>Craniata</taxon>
        <taxon>Vertebrata</taxon>
        <taxon>Euteleostomi</taxon>
        <taxon>Mammalia</taxon>
        <taxon>Eutheria</taxon>
        <taxon>Euarchontoglires</taxon>
        <taxon>Glires</taxon>
        <taxon>Rodentia</taxon>
        <taxon>Sciuromorpha</taxon>
        <taxon>Sciuridae</taxon>
        <taxon>Xerinae</taxon>
        <taxon>Marmotini</taxon>
        <taxon>Marmota</taxon>
    </lineage>
</organism>
<reference evidence="2" key="1">
    <citation type="submission" date="2019-04" db="EMBL/GenBank/DDBJ databases">
        <authorList>
            <person name="Alioto T."/>
            <person name="Alioto T."/>
        </authorList>
    </citation>
    <scope>NUCLEOTIDE SEQUENCE [LARGE SCALE GENOMIC DNA]</scope>
</reference>
<sequence length="127" mass="14426">NMTPSLLIRSRPKNGRTFFERRSTPLFPNSCLTIRGNNLRDPLLVPDLSSPRVSSHGRSDKASPRINTEVFTQLWATQLFSGPRKGRLSSSSLPFVTPHLDPSQDPQPSRINERRRNSDFSPDLRPF</sequence>
<evidence type="ECO:0000313" key="3">
    <source>
        <dbReference type="Proteomes" id="UP000335636"/>
    </source>
</evidence>
<protein>
    <submittedName>
        <fullName evidence="2">Uncharacterized protein</fullName>
    </submittedName>
</protein>
<comment type="caution">
    <text evidence="2">The sequence shown here is derived from an EMBL/GenBank/DDBJ whole genome shotgun (WGS) entry which is preliminary data.</text>
</comment>
<accession>A0A5E4CPT6</accession>
<keyword evidence="3" id="KW-1185">Reference proteome</keyword>
<name>A0A5E4CPT6_MARMO</name>
<feature type="non-terminal residue" evidence="2">
    <location>
        <position position="1"/>
    </location>
</feature>